<organism evidence="1 2">
    <name type="scientific">Haloterrigena salifodinae</name>
    <dbReference type="NCBI Taxonomy" id="2675099"/>
    <lineage>
        <taxon>Archaea</taxon>
        <taxon>Methanobacteriati</taxon>
        <taxon>Methanobacteriota</taxon>
        <taxon>Stenosarchaea group</taxon>
        <taxon>Halobacteria</taxon>
        <taxon>Halobacteriales</taxon>
        <taxon>Natrialbaceae</taxon>
        <taxon>Haloterrigena</taxon>
    </lineage>
</organism>
<evidence type="ECO:0000313" key="1">
    <source>
        <dbReference type="EMBL" id="QRV14993.1"/>
    </source>
</evidence>
<dbReference type="AlphaFoldDB" id="A0A8T8E0F5"/>
<evidence type="ECO:0000313" key="2">
    <source>
        <dbReference type="Proteomes" id="UP000637819"/>
    </source>
</evidence>
<sequence length="143" mass="15632">MDVSRRHILAGLGIASLGGCLERFTSNSGIQLGSLRVANTADKPHTVDLVLERDGSRVYNELVEVDPDNHVWIDPTWSSEPAEYDLYYTVSGSDEVSIAELTDAPDDIDGECVVADLWTVMSPSGPDVLLKDIGRYEEATCNF</sequence>
<dbReference type="KEGG" id="hsal:JMJ58_19105"/>
<protein>
    <submittedName>
        <fullName evidence="1">Uncharacterized protein</fullName>
    </submittedName>
</protein>
<name>A0A8T8E0F5_9EURY</name>
<dbReference type="Proteomes" id="UP000637819">
    <property type="component" value="Chromosome"/>
</dbReference>
<dbReference type="EMBL" id="CP069188">
    <property type="protein sequence ID" value="QRV14993.1"/>
    <property type="molecule type" value="Genomic_DNA"/>
</dbReference>
<keyword evidence="2" id="KW-1185">Reference proteome</keyword>
<accession>A0A8T8E0F5</accession>
<dbReference type="PROSITE" id="PS51257">
    <property type="entry name" value="PROKAR_LIPOPROTEIN"/>
    <property type="match status" value="1"/>
</dbReference>
<dbReference type="GeneID" id="62877279"/>
<gene>
    <name evidence="1" type="ORF">JMJ58_19105</name>
</gene>
<dbReference type="OrthoDB" id="200422at2157"/>
<reference evidence="1 2" key="1">
    <citation type="submission" date="2021-01" db="EMBL/GenBank/DDBJ databases">
        <title>Genome Sequence and Methylation Pattern of Haloterrigena salifodinae BOL5-1, An Extremely Halophilic Archaeon from a Bolivian Salt Mine.</title>
        <authorList>
            <person name="DasSarma P."/>
            <person name="Anton B.P."/>
            <person name="DasSarma S.L."/>
            <person name="von Ehrenheim H.A.L."/>
            <person name="Martinez F.L."/>
            <person name="Guzman D."/>
            <person name="Roberts R.J."/>
            <person name="DasSarma S."/>
        </authorList>
    </citation>
    <scope>NUCLEOTIDE SEQUENCE [LARGE SCALE GENOMIC DNA]</scope>
    <source>
        <strain evidence="1 2">BOL5-1</strain>
    </source>
</reference>
<proteinExistence type="predicted"/>
<dbReference type="RefSeq" id="WP_204747612.1">
    <property type="nucleotide sequence ID" value="NZ_CP069188.1"/>
</dbReference>